<dbReference type="NCBIfam" id="TIGR01207">
    <property type="entry name" value="rmlA"/>
    <property type="match status" value="1"/>
</dbReference>
<dbReference type="InterPro" id="IPR005907">
    <property type="entry name" value="G1P_thy_trans_s"/>
</dbReference>
<evidence type="ECO:0000256" key="1">
    <source>
        <dbReference type="ARBA" id="ARBA00001946"/>
    </source>
</evidence>
<dbReference type="PANTHER" id="PTHR43532:SF1">
    <property type="entry name" value="GLUCOSE-1-PHOSPHATE THYMIDYLYLTRANSFERASE 1"/>
    <property type="match status" value="1"/>
</dbReference>
<evidence type="ECO:0000259" key="10">
    <source>
        <dbReference type="Pfam" id="PF00483"/>
    </source>
</evidence>
<dbReference type="CDD" id="cd02538">
    <property type="entry name" value="G1P_TT_short"/>
    <property type="match status" value="1"/>
</dbReference>
<comment type="caution">
    <text evidence="11">The sequence shown here is derived from an EMBL/GenBank/DDBJ whole genome shotgun (WGS) entry which is preliminary data.</text>
</comment>
<feature type="domain" description="Nucleotidyl transferase" evidence="10">
    <location>
        <begin position="2"/>
        <end position="239"/>
    </location>
</feature>
<evidence type="ECO:0000256" key="7">
    <source>
        <dbReference type="ARBA" id="ARBA00022842"/>
    </source>
</evidence>
<evidence type="ECO:0000256" key="9">
    <source>
        <dbReference type="RuleBase" id="RU003706"/>
    </source>
</evidence>
<keyword evidence="5 9" id="KW-0548">Nucleotidyltransferase</keyword>
<accession>A0ABU0YGT7</accession>
<keyword evidence="4 9" id="KW-0808">Transferase</keyword>
<dbReference type="GO" id="GO:0008879">
    <property type="term" value="F:glucose-1-phosphate thymidylyltransferase activity"/>
    <property type="evidence" value="ECO:0007669"/>
    <property type="project" value="UniProtKB-EC"/>
</dbReference>
<sequence>MKGIILAGGAGSRLRPVTTSVNKHLLAVYDKPLVYYPLATVMLSGAREILLIVRPEDETAYRNLFGDGSALGLTIQYRCQERPRGVADALLIGRDFVAGEPVVLALGDNIFFGHGLRAILKGATSRREGATIFCYWVNDPERFGVAELDAGQQRVVGLAEKPKEPKSNYAVTGLYFYDAQAADLAASLEPSERGELEITDLNLAYLARGQLHCHILERGFAWLDTGTPDALLDAANYIATIERRQGLKIACIEEIAWRQDWIDGHQLRTLADRHGDTPYGRYLADLPRIGR</sequence>
<name>A0ABU0YGT7_9PROT</name>
<dbReference type="EMBL" id="JAUYVI010000002">
    <property type="protein sequence ID" value="MDQ7246933.1"/>
    <property type="molecule type" value="Genomic_DNA"/>
</dbReference>
<gene>
    <name evidence="11" type="primary">rfbA</name>
    <name evidence="11" type="ORF">Q8A70_04625</name>
</gene>
<comment type="cofactor">
    <cofactor evidence="1">
        <name>Mg(2+)</name>
        <dbReference type="ChEBI" id="CHEBI:18420"/>
    </cofactor>
</comment>
<reference evidence="12" key="1">
    <citation type="submission" date="2023-08" db="EMBL/GenBank/DDBJ databases">
        <title>Rhodospirillaceae gen. nov., a novel taxon isolated from the Yangtze River Yuezi River estuary sludge.</title>
        <authorList>
            <person name="Ruan L."/>
        </authorList>
    </citation>
    <scope>NUCLEOTIDE SEQUENCE [LARGE SCALE GENOMIC DNA]</scope>
    <source>
        <strain evidence="12">R-7</strain>
    </source>
</reference>
<organism evidence="11 12">
    <name type="scientific">Dongia sedimenti</name>
    <dbReference type="NCBI Taxonomy" id="3064282"/>
    <lineage>
        <taxon>Bacteria</taxon>
        <taxon>Pseudomonadati</taxon>
        <taxon>Pseudomonadota</taxon>
        <taxon>Alphaproteobacteria</taxon>
        <taxon>Rhodospirillales</taxon>
        <taxon>Dongiaceae</taxon>
        <taxon>Dongia</taxon>
    </lineage>
</organism>
<evidence type="ECO:0000256" key="2">
    <source>
        <dbReference type="ARBA" id="ARBA00010480"/>
    </source>
</evidence>
<dbReference type="SUPFAM" id="SSF53448">
    <property type="entry name" value="Nucleotide-diphospho-sugar transferases"/>
    <property type="match status" value="1"/>
</dbReference>
<keyword evidence="6 9" id="KW-0479">Metal-binding</keyword>
<evidence type="ECO:0000256" key="5">
    <source>
        <dbReference type="ARBA" id="ARBA00022695"/>
    </source>
</evidence>
<dbReference type="InterPro" id="IPR005835">
    <property type="entry name" value="NTP_transferase_dom"/>
</dbReference>
<dbReference type="PANTHER" id="PTHR43532">
    <property type="entry name" value="GLUCOSE-1-PHOSPHATE THYMIDYLYLTRANSFERASE"/>
    <property type="match status" value="1"/>
</dbReference>
<evidence type="ECO:0000256" key="4">
    <source>
        <dbReference type="ARBA" id="ARBA00022679"/>
    </source>
</evidence>
<dbReference type="Proteomes" id="UP001230156">
    <property type="component" value="Unassembled WGS sequence"/>
</dbReference>
<evidence type="ECO:0000313" key="11">
    <source>
        <dbReference type="EMBL" id="MDQ7246933.1"/>
    </source>
</evidence>
<dbReference type="RefSeq" id="WP_379954349.1">
    <property type="nucleotide sequence ID" value="NZ_JAUYVI010000002.1"/>
</dbReference>
<dbReference type="Pfam" id="PF00483">
    <property type="entry name" value="NTP_transferase"/>
    <property type="match status" value="1"/>
</dbReference>
<comment type="similarity">
    <text evidence="2 9">Belongs to the glucose-1-phosphate thymidylyltransferase family.</text>
</comment>
<keyword evidence="12" id="KW-1185">Reference proteome</keyword>
<protein>
    <recommendedName>
        <fullName evidence="3 9">Glucose-1-phosphate thymidylyltransferase</fullName>
        <ecNumber evidence="3 9">2.7.7.24</ecNumber>
    </recommendedName>
</protein>
<dbReference type="InterPro" id="IPR029044">
    <property type="entry name" value="Nucleotide-diphossugar_trans"/>
</dbReference>
<evidence type="ECO:0000256" key="8">
    <source>
        <dbReference type="ARBA" id="ARBA00049336"/>
    </source>
</evidence>
<comment type="function">
    <text evidence="9">Catalyzes the formation of dTDP-glucose, from dTTP and glucose 1-phosphate, as well as its pyrophosphorolysis.</text>
</comment>
<proteinExistence type="inferred from homology"/>
<evidence type="ECO:0000313" key="12">
    <source>
        <dbReference type="Proteomes" id="UP001230156"/>
    </source>
</evidence>
<keyword evidence="7 9" id="KW-0460">Magnesium</keyword>
<evidence type="ECO:0000256" key="3">
    <source>
        <dbReference type="ARBA" id="ARBA00012461"/>
    </source>
</evidence>
<dbReference type="EC" id="2.7.7.24" evidence="3 9"/>
<evidence type="ECO:0000256" key="6">
    <source>
        <dbReference type="ARBA" id="ARBA00022723"/>
    </source>
</evidence>
<dbReference type="Gene3D" id="3.90.550.10">
    <property type="entry name" value="Spore Coat Polysaccharide Biosynthesis Protein SpsA, Chain A"/>
    <property type="match status" value="1"/>
</dbReference>
<comment type="catalytic activity">
    <reaction evidence="8 9">
        <text>dTTP + alpha-D-glucose 1-phosphate + H(+) = dTDP-alpha-D-glucose + diphosphate</text>
        <dbReference type="Rhea" id="RHEA:15225"/>
        <dbReference type="ChEBI" id="CHEBI:15378"/>
        <dbReference type="ChEBI" id="CHEBI:33019"/>
        <dbReference type="ChEBI" id="CHEBI:37568"/>
        <dbReference type="ChEBI" id="CHEBI:57477"/>
        <dbReference type="ChEBI" id="CHEBI:58601"/>
        <dbReference type="EC" id="2.7.7.24"/>
    </reaction>
</comment>